<dbReference type="GO" id="GO:0015185">
    <property type="term" value="F:gamma-aminobutyric acid transmembrane transporter activity"/>
    <property type="evidence" value="ECO:0007669"/>
    <property type="project" value="TreeGrafter"/>
</dbReference>
<dbReference type="PANTHER" id="PTHR45649:SF45">
    <property type="entry name" value="AMINO-ACID PERMEASE BAT1 HOMOLOG"/>
    <property type="match status" value="1"/>
</dbReference>
<dbReference type="GO" id="GO:0005313">
    <property type="term" value="F:L-glutamate transmembrane transporter activity"/>
    <property type="evidence" value="ECO:0007669"/>
    <property type="project" value="TreeGrafter"/>
</dbReference>
<dbReference type="GO" id="GO:0015189">
    <property type="term" value="F:L-lysine transmembrane transporter activity"/>
    <property type="evidence" value="ECO:0007669"/>
    <property type="project" value="TreeGrafter"/>
</dbReference>
<dbReference type="GO" id="GO:0016020">
    <property type="term" value="C:membrane"/>
    <property type="evidence" value="ECO:0007669"/>
    <property type="project" value="UniProtKB-SubCell"/>
</dbReference>
<evidence type="ECO:0000256" key="4">
    <source>
        <dbReference type="ARBA" id="ARBA00022989"/>
    </source>
</evidence>
<evidence type="ECO:0000256" key="1">
    <source>
        <dbReference type="ARBA" id="ARBA00004141"/>
    </source>
</evidence>
<dbReference type="Proteomes" id="UP001172457">
    <property type="component" value="Chromosome 5"/>
</dbReference>
<keyword evidence="8" id="KW-1185">Reference proteome</keyword>
<dbReference type="GO" id="GO:0015180">
    <property type="term" value="F:L-alanine transmembrane transporter activity"/>
    <property type="evidence" value="ECO:0007669"/>
    <property type="project" value="TreeGrafter"/>
</dbReference>
<protein>
    <submittedName>
        <fullName evidence="7">Uncharacterized protein</fullName>
    </submittedName>
</protein>
<evidence type="ECO:0000256" key="6">
    <source>
        <dbReference type="SAM" id="Phobius"/>
    </source>
</evidence>
<keyword evidence="3 6" id="KW-0812">Transmembrane</keyword>
<feature type="transmembrane region" description="Helical" evidence="6">
    <location>
        <begin position="43"/>
        <end position="65"/>
    </location>
</feature>
<comment type="subcellular location">
    <subcellularLocation>
        <location evidence="1">Membrane</location>
        <topology evidence="1">Multi-pass membrane protein</topology>
    </subcellularLocation>
</comment>
<evidence type="ECO:0000313" key="8">
    <source>
        <dbReference type="Proteomes" id="UP001172457"/>
    </source>
</evidence>
<keyword evidence="4 6" id="KW-1133">Transmembrane helix</keyword>
<name>A0AA38W6R2_9ASTR</name>
<dbReference type="Gene3D" id="1.20.1740.10">
    <property type="entry name" value="Amino acid/polyamine transporter I"/>
    <property type="match status" value="1"/>
</dbReference>
<evidence type="ECO:0000313" key="7">
    <source>
        <dbReference type="EMBL" id="KAJ9548867.1"/>
    </source>
</evidence>
<accession>A0AA38W6R2</accession>
<keyword evidence="5 6" id="KW-0472">Membrane</keyword>
<evidence type="ECO:0000256" key="2">
    <source>
        <dbReference type="ARBA" id="ARBA00022448"/>
    </source>
</evidence>
<dbReference type="Pfam" id="PF13520">
    <property type="entry name" value="AA_permease_2"/>
    <property type="match status" value="1"/>
</dbReference>
<feature type="transmembrane region" description="Helical" evidence="6">
    <location>
        <begin position="122"/>
        <end position="140"/>
    </location>
</feature>
<dbReference type="AlphaFoldDB" id="A0AA38W6R2"/>
<proteinExistence type="predicted"/>
<organism evidence="7 8">
    <name type="scientific">Centaurea solstitialis</name>
    <name type="common">yellow star-thistle</name>
    <dbReference type="NCBI Taxonomy" id="347529"/>
    <lineage>
        <taxon>Eukaryota</taxon>
        <taxon>Viridiplantae</taxon>
        <taxon>Streptophyta</taxon>
        <taxon>Embryophyta</taxon>
        <taxon>Tracheophyta</taxon>
        <taxon>Spermatophyta</taxon>
        <taxon>Magnoliopsida</taxon>
        <taxon>eudicotyledons</taxon>
        <taxon>Gunneridae</taxon>
        <taxon>Pentapetalae</taxon>
        <taxon>asterids</taxon>
        <taxon>campanulids</taxon>
        <taxon>Asterales</taxon>
        <taxon>Asteraceae</taxon>
        <taxon>Carduoideae</taxon>
        <taxon>Cardueae</taxon>
        <taxon>Centaureinae</taxon>
        <taxon>Centaurea</taxon>
    </lineage>
</organism>
<dbReference type="PANTHER" id="PTHR45649">
    <property type="entry name" value="AMINO-ACID PERMEASE BAT1"/>
    <property type="match status" value="1"/>
</dbReference>
<gene>
    <name evidence="7" type="ORF">OSB04_021410</name>
</gene>
<feature type="transmembrane region" description="Helical" evidence="6">
    <location>
        <begin position="77"/>
        <end position="102"/>
    </location>
</feature>
<dbReference type="InterPro" id="IPR002293">
    <property type="entry name" value="AA/rel_permease1"/>
</dbReference>
<reference evidence="7" key="1">
    <citation type="submission" date="2023-03" db="EMBL/GenBank/DDBJ databases">
        <title>Chromosome-scale reference genome and RAD-based genetic map of yellow starthistle (Centaurea solstitialis) reveal putative structural variation and QTLs associated with invader traits.</title>
        <authorList>
            <person name="Reatini B."/>
            <person name="Cang F.A."/>
            <person name="Jiang Q."/>
            <person name="Mckibben M.T.W."/>
            <person name="Barker M.S."/>
            <person name="Rieseberg L.H."/>
            <person name="Dlugosch K.M."/>
        </authorList>
    </citation>
    <scope>NUCLEOTIDE SEQUENCE</scope>
    <source>
        <strain evidence="7">CAN-66</strain>
        <tissue evidence="7">Leaf</tissue>
    </source>
</reference>
<dbReference type="EMBL" id="JARYMX010000005">
    <property type="protein sequence ID" value="KAJ9548867.1"/>
    <property type="molecule type" value="Genomic_DNA"/>
</dbReference>
<evidence type="ECO:0000256" key="3">
    <source>
        <dbReference type="ARBA" id="ARBA00022692"/>
    </source>
</evidence>
<sequence length="182" mass="20149">MENVIGDDEAVSYHRLRDGTANGDDSKLNQLGYKQELHRGLSLLANFSVTFSIISVITGITTLFSTGLTFGGPISMVYGWPIAGLFSLLVGLSMSEICSAYPTAAGLYFWSARLCGNDWGPFASWLTGWYVVLSTLYYCLPLPFRLLLFQLHSLSVYGETPKKYPLYAYEKQIISLGEGEDE</sequence>
<dbReference type="FunFam" id="1.20.1740.10:FF:000104">
    <property type="entry name" value="Amino-acid permease BAT1"/>
    <property type="match status" value="1"/>
</dbReference>
<comment type="caution">
    <text evidence="7">The sequence shown here is derived from an EMBL/GenBank/DDBJ whole genome shotgun (WGS) entry which is preliminary data.</text>
</comment>
<evidence type="ECO:0000256" key="5">
    <source>
        <dbReference type="ARBA" id="ARBA00023136"/>
    </source>
</evidence>
<keyword evidence="2" id="KW-0813">Transport</keyword>